<dbReference type="Gene3D" id="3.60.40.10">
    <property type="entry name" value="PPM-type phosphatase domain"/>
    <property type="match status" value="1"/>
</dbReference>
<dbReference type="CDD" id="cd00143">
    <property type="entry name" value="PP2Cc"/>
    <property type="match status" value="1"/>
</dbReference>
<dbReference type="FunFam" id="3.60.40.10:FF:000002">
    <property type="entry name" value="Serine/threonine phosphatase stp"/>
    <property type="match status" value="1"/>
</dbReference>
<protein>
    <recommendedName>
        <fullName evidence="9">Serine/threonine protein phosphatase PstP</fullName>
        <ecNumber evidence="2">3.1.3.16</ecNumber>
    </recommendedName>
    <alternativeName>
        <fullName evidence="11">Mycobacterial Ser/Thr phosphatase</fullName>
    </alternativeName>
    <alternativeName>
        <fullName evidence="10">PP2C-family Ser/Thr phosphatase</fullName>
    </alternativeName>
</protein>
<dbReference type="EMBL" id="VOBR01000004">
    <property type="protein sequence ID" value="TWP52821.1"/>
    <property type="molecule type" value="Genomic_DNA"/>
</dbReference>
<dbReference type="SMART" id="SM00331">
    <property type="entry name" value="PP2C_SIG"/>
    <property type="match status" value="1"/>
</dbReference>
<comment type="catalytic activity">
    <reaction evidence="8">
        <text>O-phospho-L-threonyl-[protein] + H2O = L-threonyl-[protein] + phosphate</text>
        <dbReference type="Rhea" id="RHEA:47004"/>
        <dbReference type="Rhea" id="RHEA-COMP:11060"/>
        <dbReference type="Rhea" id="RHEA-COMP:11605"/>
        <dbReference type="ChEBI" id="CHEBI:15377"/>
        <dbReference type="ChEBI" id="CHEBI:30013"/>
        <dbReference type="ChEBI" id="CHEBI:43474"/>
        <dbReference type="ChEBI" id="CHEBI:61977"/>
        <dbReference type="EC" id="3.1.3.16"/>
    </reaction>
</comment>
<dbReference type="InterPro" id="IPR001932">
    <property type="entry name" value="PPM-type_phosphatase-like_dom"/>
</dbReference>
<evidence type="ECO:0000256" key="7">
    <source>
        <dbReference type="ARBA" id="ARBA00047761"/>
    </source>
</evidence>
<feature type="compositionally biased region" description="Low complexity" evidence="12">
    <location>
        <begin position="264"/>
        <end position="274"/>
    </location>
</feature>
<evidence type="ECO:0000256" key="9">
    <source>
        <dbReference type="ARBA" id="ARBA00071184"/>
    </source>
</evidence>
<gene>
    <name evidence="15" type="ORF">FKR81_06770</name>
</gene>
<evidence type="ECO:0000256" key="6">
    <source>
        <dbReference type="ARBA" id="ARBA00023211"/>
    </source>
</evidence>
<dbReference type="PROSITE" id="PS51746">
    <property type="entry name" value="PPM_2"/>
    <property type="match status" value="1"/>
</dbReference>
<evidence type="ECO:0000256" key="10">
    <source>
        <dbReference type="ARBA" id="ARBA00077741"/>
    </source>
</evidence>
<comment type="caution">
    <text evidence="15">The sequence shown here is derived from an EMBL/GenBank/DDBJ whole genome shotgun (WGS) entry which is preliminary data.</text>
</comment>
<reference evidence="15 16" key="1">
    <citation type="submission" date="2019-07" db="EMBL/GenBank/DDBJ databases">
        <title>Lentzea xizangensis sp. nov., isolated from Qinghai-Tibetan Plateau Soils.</title>
        <authorList>
            <person name="Huang J."/>
        </authorList>
    </citation>
    <scope>NUCLEOTIDE SEQUENCE [LARGE SCALE GENOMIC DNA]</scope>
    <source>
        <strain evidence="15 16">FXJ1.1311</strain>
    </source>
</reference>
<dbReference type="GO" id="GO:0046872">
    <property type="term" value="F:metal ion binding"/>
    <property type="evidence" value="ECO:0007669"/>
    <property type="project" value="UniProtKB-KW"/>
</dbReference>
<feature type="compositionally biased region" description="Pro residues" evidence="12">
    <location>
        <begin position="275"/>
        <end position="291"/>
    </location>
</feature>
<evidence type="ECO:0000256" key="12">
    <source>
        <dbReference type="SAM" id="MobiDB-lite"/>
    </source>
</evidence>
<feature type="domain" description="PPM-type phosphatase" evidence="14">
    <location>
        <begin position="6"/>
        <end position="235"/>
    </location>
</feature>
<dbReference type="OrthoDB" id="9801841at2"/>
<keyword evidence="13" id="KW-0812">Transmembrane</keyword>
<feature type="compositionally biased region" description="Low complexity" evidence="12">
    <location>
        <begin position="417"/>
        <end position="450"/>
    </location>
</feature>
<dbReference type="Pfam" id="PF13672">
    <property type="entry name" value="PP2C_2"/>
    <property type="match status" value="1"/>
</dbReference>
<dbReference type="Proteomes" id="UP000316639">
    <property type="component" value="Unassembled WGS sequence"/>
</dbReference>
<keyword evidence="13" id="KW-0472">Membrane</keyword>
<evidence type="ECO:0000256" key="1">
    <source>
        <dbReference type="ARBA" id="ARBA00001936"/>
    </source>
</evidence>
<dbReference type="GO" id="GO:0004722">
    <property type="term" value="F:protein serine/threonine phosphatase activity"/>
    <property type="evidence" value="ECO:0007669"/>
    <property type="project" value="UniProtKB-EC"/>
</dbReference>
<feature type="region of interest" description="Disordered" evidence="12">
    <location>
        <begin position="411"/>
        <end position="469"/>
    </location>
</feature>
<evidence type="ECO:0000256" key="13">
    <source>
        <dbReference type="SAM" id="Phobius"/>
    </source>
</evidence>
<keyword evidence="3" id="KW-0479">Metal-binding</keyword>
<feature type="transmembrane region" description="Helical" evidence="13">
    <location>
        <begin position="302"/>
        <end position="324"/>
    </location>
</feature>
<comment type="cofactor">
    <cofactor evidence="1">
        <name>Mn(2+)</name>
        <dbReference type="ChEBI" id="CHEBI:29035"/>
    </cofactor>
</comment>
<comment type="catalytic activity">
    <reaction evidence="7">
        <text>O-phospho-L-seryl-[protein] + H2O = L-seryl-[protein] + phosphate</text>
        <dbReference type="Rhea" id="RHEA:20629"/>
        <dbReference type="Rhea" id="RHEA-COMP:9863"/>
        <dbReference type="Rhea" id="RHEA-COMP:11604"/>
        <dbReference type="ChEBI" id="CHEBI:15377"/>
        <dbReference type="ChEBI" id="CHEBI:29999"/>
        <dbReference type="ChEBI" id="CHEBI:43474"/>
        <dbReference type="ChEBI" id="CHEBI:83421"/>
        <dbReference type="EC" id="3.1.3.16"/>
    </reaction>
</comment>
<evidence type="ECO:0000313" key="15">
    <source>
        <dbReference type="EMBL" id="TWP52821.1"/>
    </source>
</evidence>
<feature type="region of interest" description="Disordered" evidence="12">
    <location>
        <begin position="243"/>
        <end position="295"/>
    </location>
</feature>
<dbReference type="EC" id="3.1.3.16" evidence="2"/>
<dbReference type="SMART" id="SM00332">
    <property type="entry name" value="PP2Cc"/>
    <property type="match status" value="1"/>
</dbReference>
<evidence type="ECO:0000256" key="11">
    <source>
        <dbReference type="ARBA" id="ARBA00079123"/>
    </source>
</evidence>
<dbReference type="SUPFAM" id="SSF81606">
    <property type="entry name" value="PP2C-like"/>
    <property type="match status" value="1"/>
</dbReference>
<name>A0A563EZA6_9PSEU</name>
<keyword evidence="13" id="KW-1133">Transmembrane helix</keyword>
<keyword evidence="6" id="KW-0464">Manganese</keyword>
<keyword evidence="4" id="KW-0378">Hydrolase</keyword>
<sequence>MTLVLRYAARSDRGLVRNNNQDSVYAGPRLLAVADGMGGHAAGEVASKVVIAALAHVDDDEPGDDLLGKLRDAVGAGNGAISELVASDPELEGMGTTLTAVLFAGNKLGLVHIGDSRAYLLRESMFAQITHDDTFVQSLIDEGRITPDEAASHPQRSLLLRALTGHDFEPSLTVREARAGDRFLLCSDGLSGVVSLETLDEAIRIPDPQACADRMIELALKGGGPDNVTVIVADVEDVDFGEDTPILGGAAGDGSEDHQPPPDSAASRASAITSPRPPPPMRMEPPAPQPDPARKRKNAIKVIAVVLVLLLLAAGGLFATRWWINRQYYVGASPDGKIKIFRGVNGSIFGIKLQTEVEGSCPSGSTSCTEITLNDLQPAGRNVVTDRITDVDGLEGARAAVRLLRTKHLLPTCDNKSPNGTGSTSTPPASPTSPTSPSSVVPSTDPSVSGETPLPTSTQQPGVNCREGS</sequence>
<evidence type="ECO:0000256" key="4">
    <source>
        <dbReference type="ARBA" id="ARBA00022801"/>
    </source>
</evidence>
<accession>A0A563EZA6</accession>
<evidence type="ECO:0000259" key="14">
    <source>
        <dbReference type="PROSITE" id="PS51746"/>
    </source>
</evidence>
<dbReference type="InterPro" id="IPR036457">
    <property type="entry name" value="PPM-type-like_dom_sf"/>
</dbReference>
<evidence type="ECO:0000256" key="2">
    <source>
        <dbReference type="ARBA" id="ARBA00013081"/>
    </source>
</evidence>
<keyword evidence="16" id="KW-1185">Reference proteome</keyword>
<dbReference type="AlphaFoldDB" id="A0A563EZA6"/>
<keyword evidence="5" id="KW-0904">Protein phosphatase</keyword>
<evidence type="ECO:0000256" key="5">
    <source>
        <dbReference type="ARBA" id="ARBA00022912"/>
    </source>
</evidence>
<proteinExistence type="predicted"/>
<evidence type="ECO:0000256" key="3">
    <source>
        <dbReference type="ARBA" id="ARBA00022723"/>
    </source>
</evidence>
<evidence type="ECO:0000256" key="8">
    <source>
        <dbReference type="ARBA" id="ARBA00048336"/>
    </source>
</evidence>
<evidence type="ECO:0000313" key="16">
    <source>
        <dbReference type="Proteomes" id="UP000316639"/>
    </source>
</evidence>
<dbReference type="RefSeq" id="WP_146350076.1">
    <property type="nucleotide sequence ID" value="NZ_VOBR01000004.1"/>
</dbReference>
<organism evidence="15 16">
    <name type="scientific">Lentzea tibetensis</name>
    <dbReference type="NCBI Taxonomy" id="2591470"/>
    <lineage>
        <taxon>Bacteria</taxon>
        <taxon>Bacillati</taxon>
        <taxon>Actinomycetota</taxon>
        <taxon>Actinomycetes</taxon>
        <taxon>Pseudonocardiales</taxon>
        <taxon>Pseudonocardiaceae</taxon>
        <taxon>Lentzea</taxon>
    </lineage>
</organism>